<protein>
    <submittedName>
        <fullName evidence="2">Uncharacterized protein</fullName>
    </submittedName>
</protein>
<dbReference type="Gene3D" id="3.90.780.10">
    <property type="entry name" value="5'-Nucleotidase, C-terminal domain"/>
    <property type="match status" value="1"/>
</dbReference>
<gene>
    <name evidence="2" type="ORF">BGZ65_004513</name>
</gene>
<dbReference type="SUPFAM" id="SSF55816">
    <property type="entry name" value="5'-nucleotidase (syn. UDP-sugar hydrolase), C-terminal domain"/>
    <property type="match status" value="1"/>
</dbReference>
<keyword evidence="3" id="KW-1185">Reference proteome</keyword>
<proteinExistence type="predicted"/>
<dbReference type="Proteomes" id="UP000749646">
    <property type="component" value="Unassembled WGS sequence"/>
</dbReference>
<sequence length="115" mass="13215">RNSTEKPNIKAEVQDRNKKWVKIAPNKTYSVVTVDFVLNGGDNIFLKANRPEAIQLEKKQDQVMMDAVKKAKVIKPLLDGRIRDIATPLVKRSGDDVEEEEEHWPVGLPEHMKWL</sequence>
<feature type="region of interest" description="Disordered" evidence="1">
    <location>
        <begin position="92"/>
        <end position="115"/>
    </location>
</feature>
<name>A0A9P6LSQ7_9FUNG</name>
<dbReference type="GO" id="GO:0009166">
    <property type="term" value="P:nucleotide catabolic process"/>
    <property type="evidence" value="ECO:0007669"/>
    <property type="project" value="InterPro"/>
</dbReference>
<feature type="non-terminal residue" evidence="2">
    <location>
        <position position="1"/>
    </location>
</feature>
<dbReference type="AlphaFoldDB" id="A0A9P6LSQ7"/>
<dbReference type="InterPro" id="IPR036907">
    <property type="entry name" value="5'-Nucleotdase_C_sf"/>
</dbReference>
<accession>A0A9P6LSQ7</accession>
<dbReference type="GO" id="GO:0016787">
    <property type="term" value="F:hydrolase activity"/>
    <property type="evidence" value="ECO:0007669"/>
    <property type="project" value="InterPro"/>
</dbReference>
<comment type="caution">
    <text evidence="2">The sequence shown here is derived from an EMBL/GenBank/DDBJ whole genome shotgun (WGS) entry which is preliminary data.</text>
</comment>
<organism evidence="2 3">
    <name type="scientific">Modicella reniformis</name>
    <dbReference type="NCBI Taxonomy" id="1440133"/>
    <lineage>
        <taxon>Eukaryota</taxon>
        <taxon>Fungi</taxon>
        <taxon>Fungi incertae sedis</taxon>
        <taxon>Mucoromycota</taxon>
        <taxon>Mortierellomycotina</taxon>
        <taxon>Mortierellomycetes</taxon>
        <taxon>Mortierellales</taxon>
        <taxon>Mortierellaceae</taxon>
        <taxon>Modicella</taxon>
    </lineage>
</organism>
<evidence type="ECO:0000256" key="1">
    <source>
        <dbReference type="SAM" id="MobiDB-lite"/>
    </source>
</evidence>
<dbReference type="OrthoDB" id="10252235at2759"/>
<dbReference type="EMBL" id="JAAAHW010010006">
    <property type="protein sequence ID" value="KAF9932338.1"/>
    <property type="molecule type" value="Genomic_DNA"/>
</dbReference>
<evidence type="ECO:0000313" key="2">
    <source>
        <dbReference type="EMBL" id="KAF9932338.1"/>
    </source>
</evidence>
<reference evidence="2" key="1">
    <citation type="journal article" date="2020" name="Fungal Divers.">
        <title>Resolving the Mortierellaceae phylogeny through synthesis of multi-gene phylogenetics and phylogenomics.</title>
        <authorList>
            <person name="Vandepol N."/>
            <person name="Liber J."/>
            <person name="Desiro A."/>
            <person name="Na H."/>
            <person name="Kennedy M."/>
            <person name="Barry K."/>
            <person name="Grigoriev I.V."/>
            <person name="Miller A.N."/>
            <person name="O'Donnell K."/>
            <person name="Stajich J.E."/>
            <person name="Bonito G."/>
        </authorList>
    </citation>
    <scope>NUCLEOTIDE SEQUENCE</scope>
    <source>
        <strain evidence="2">MES-2147</strain>
    </source>
</reference>
<evidence type="ECO:0000313" key="3">
    <source>
        <dbReference type="Proteomes" id="UP000749646"/>
    </source>
</evidence>